<evidence type="ECO:0000256" key="1">
    <source>
        <dbReference type="ARBA" id="ARBA00022723"/>
    </source>
</evidence>
<comment type="caution">
    <text evidence="6">The sequence shown here is derived from an EMBL/GenBank/DDBJ whole genome shotgun (WGS) entry which is preliminary data.</text>
</comment>
<dbReference type="EMBL" id="BLLK01000038">
    <property type="protein sequence ID" value="GFH49753.1"/>
    <property type="molecule type" value="Genomic_DNA"/>
</dbReference>
<organism evidence="6 7">
    <name type="scientific">Chaetoceros tenuissimus</name>
    <dbReference type="NCBI Taxonomy" id="426638"/>
    <lineage>
        <taxon>Eukaryota</taxon>
        <taxon>Sar</taxon>
        <taxon>Stramenopiles</taxon>
        <taxon>Ochrophyta</taxon>
        <taxon>Bacillariophyta</taxon>
        <taxon>Coscinodiscophyceae</taxon>
        <taxon>Chaetocerotophycidae</taxon>
        <taxon>Chaetocerotales</taxon>
        <taxon>Chaetocerotaceae</taxon>
        <taxon>Chaetoceros</taxon>
    </lineage>
</organism>
<gene>
    <name evidence="6" type="ORF">CTEN210_06229</name>
</gene>
<keyword evidence="1" id="KW-0479">Metal-binding</keyword>
<proteinExistence type="predicted"/>
<dbReference type="Gene3D" id="6.10.140.2220">
    <property type="match status" value="1"/>
</dbReference>
<dbReference type="AlphaFoldDB" id="A0AAD3CQ09"/>
<keyword evidence="3" id="KW-0862">Zinc</keyword>
<keyword evidence="2 4" id="KW-0863">Zinc-finger</keyword>
<evidence type="ECO:0000259" key="5">
    <source>
        <dbReference type="PROSITE" id="PS50865"/>
    </source>
</evidence>
<reference evidence="6 7" key="1">
    <citation type="journal article" date="2021" name="Sci. Rep.">
        <title>The genome of the diatom Chaetoceros tenuissimus carries an ancient integrated fragment of an extant virus.</title>
        <authorList>
            <person name="Hongo Y."/>
            <person name="Kimura K."/>
            <person name="Takaki Y."/>
            <person name="Yoshida Y."/>
            <person name="Baba S."/>
            <person name="Kobayashi G."/>
            <person name="Nagasaki K."/>
            <person name="Hano T."/>
            <person name="Tomaru Y."/>
        </authorList>
    </citation>
    <scope>NUCLEOTIDE SEQUENCE [LARGE SCALE GENOMIC DNA]</scope>
    <source>
        <strain evidence="6 7">NIES-3715</strain>
    </source>
</reference>
<dbReference type="InterPro" id="IPR002893">
    <property type="entry name" value="Znf_MYND"/>
</dbReference>
<evidence type="ECO:0000313" key="7">
    <source>
        <dbReference type="Proteomes" id="UP001054902"/>
    </source>
</evidence>
<keyword evidence="7" id="KW-1185">Reference proteome</keyword>
<evidence type="ECO:0000256" key="4">
    <source>
        <dbReference type="PROSITE-ProRule" id="PRU00134"/>
    </source>
</evidence>
<evidence type="ECO:0000256" key="2">
    <source>
        <dbReference type="ARBA" id="ARBA00022771"/>
    </source>
</evidence>
<name>A0AAD3CQ09_9STRA</name>
<dbReference type="Proteomes" id="UP001054902">
    <property type="component" value="Unassembled WGS sequence"/>
</dbReference>
<protein>
    <recommendedName>
        <fullName evidence="5">MYND-type domain-containing protein</fullName>
    </recommendedName>
</protein>
<evidence type="ECO:0000313" key="6">
    <source>
        <dbReference type="EMBL" id="GFH49753.1"/>
    </source>
</evidence>
<dbReference type="SUPFAM" id="SSF144232">
    <property type="entry name" value="HIT/MYND zinc finger-like"/>
    <property type="match status" value="1"/>
</dbReference>
<dbReference type="PROSITE" id="PS50865">
    <property type="entry name" value="ZF_MYND_2"/>
    <property type="match status" value="1"/>
</dbReference>
<dbReference type="Pfam" id="PF01753">
    <property type="entry name" value="zf-MYND"/>
    <property type="match status" value="1"/>
</dbReference>
<accession>A0AAD3CQ09</accession>
<dbReference type="GO" id="GO:0008270">
    <property type="term" value="F:zinc ion binding"/>
    <property type="evidence" value="ECO:0007669"/>
    <property type="project" value="UniProtKB-KW"/>
</dbReference>
<feature type="domain" description="MYND-type" evidence="5">
    <location>
        <begin position="195"/>
        <end position="233"/>
    </location>
</feature>
<evidence type="ECO:0000256" key="3">
    <source>
        <dbReference type="ARBA" id="ARBA00022833"/>
    </source>
</evidence>
<sequence>MNTWNNFGGFLNPQKLPVLYAMYLGFIGNLKLSLKVLKTVLDTNDKAYDARFAQLEIWYSFETKSCQDIFQEAKFLQQKLHKHDKRQPVLHIIISMLIIEDPSLGTLGDYFKEIQAEEEFTSSKLFRRLYPSKFRNNHIEQCFVNTYFRERKFSDDKISLRGRIDKATGRTKDALMKELETKMNDLKMSKRNYCCLHCDSYDRKLMECSSCHLVSYCSKDCQVADWKNHRKACRHYTQSTNRNIYNDFKTLLEALEFDDNDL</sequence>